<dbReference type="CDD" id="cd09917">
    <property type="entry name" value="F-box_SF"/>
    <property type="match status" value="1"/>
</dbReference>
<protein>
    <recommendedName>
        <fullName evidence="1">F-box domain-containing protein</fullName>
    </recommendedName>
</protein>
<dbReference type="EMBL" id="ABDG02000027">
    <property type="protein sequence ID" value="EHK42022.1"/>
    <property type="molecule type" value="Genomic_DNA"/>
</dbReference>
<dbReference type="eggNOG" id="ENOG502REK3">
    <property type="taxonomic scope" value="Eukaryota"/>
</dbReference>
<organism evidence="2 3">
    <name type="scientific">Hypocrea atroviridis (strain ATCC 20476 / IMI 206040)</name>
    <name type="common">Trichoderma atroviride</name>
    <dbReference type="NCBI Taxonomy" id="452589"/>
    <lineage>
        <taxon>Eukaryota</taxon>
        <taxon>Fungi</taxon>
        <taxon>Dikarya</taxon>
        <taxon>Ascomycota</taxon>
        <taxon>Pezizomycotina</taxon>
        <taxon>Sordariomycetes</taxon>
        <taxon>Hypocreomycetidae</taxon>
        <taxon>Hypocreales</taxon>
        <taxon>Hypocreaceae</taxon>
        <taxon>Trichoderma</taxon>
    </lineage>
</organism>
<dbReference type="SUPFAM" id="SSF81383">
    <property type="entry name" value="F-box domain"/>
    <property type="match status" value="1"/>
</dbReference>
<dbReference type="Proteomes" id="UP000005426">
    <property type="component" value="Unassembled WGS sequence"/>
</dbReference>
<feature type="domain" description="F-box" evidence="1">
    <location>
        <begin position="18"/>
        <end position="56"/>
    </location>
</feature>
<comment type="caution">
    <text evidence="2">The sequence shown here is derived from an EMBL/GenBank/DDBJ whole genome shotgun (WGS) entry which is preliminary data.</text>
</comment>
<name>G9P4U0_HYPAI</name>
<evidence type="ECO:0000313" key="2">
    <source>
        <dbReference type="EMBL" id="EHK42022.1"/>
    </source>
</evidence>
<dbReference type="OMA" id="DPEDWKW"/>
<reference evidence="2 3" key="1">
    <citation type="journal article" date="2011" name="Genome Biol.">
        <title>Comparative genome sequence analysis underscores mycoparasitism as the ancestral life style of Trichoderma.</title>
        <authorList>
            <person name="Kubicek C.P."/>
            <person name="Herrera-Estrella A."/>
            <person name="Seidl-Seiboth V."/>
            <person name="Martinez D.A."/>
            <person name="Druzhinina I.S."/>
            <person name="Thon M."/>
            <person name="Zeilinger S."/>
            <person name="Casas-Flores S."/>
            <person name="Horwitz B.A."/>
            <person name="Mukherjee P.K."/>
            <person name="Mukherjee M."/>
            <person name="Kredics L."/>
            <person name="Alcaraz L.D."/>
            <person name="Aerts A."/>
            <person name="Antal Z."/>
            <person name="Atanasova L."/>
            <person name="Cervantes-Badillo M.G."/>
            <person name="Challacombe J."/>
            <person name="Chertkov O."/>
            <person name="McCluskey K."/>
            <person name="Coulpier F."/>
            <person name="Deshpande N."/>
            <person name="von Doehren H."/>
            <person name="Ebbole D.J."/>
            <person name="Esquivel-Naranjo E.U."/>
            <person name="Fekete E."/>
            <person name="Flipphi M."/>
            <person name="Glaser F."/>
            <person name="Gomez-Rodriguez E.Y."/>
            <person name="Gruber S."/>
            <person name="Han C."/>
            <person name="Henrissat B."/>
            <person name="Hermosa R."/>
            <person name="Hernandez-Onate M."/>
            <person name="Karaffa L."/>
            <person name="Kosti I."/>
            <person name="Le Crom S."/>
            <person name="Lindquist E."/>
            <person name="Lucas S."/>
            <person name="Luebeck M."/>
            <person name="Luebeck P.S."/>
            <person name="Margeot A."/>
            <person name="Metz B."/>
            <person name="Misra M."/>
            <person name="Nevalainen H."/>
            <person name="Omann M."/>
            <person name="Packer N."/>
            <person name="Perrone G."/>
            <person name="Uresti-Rivera E.E."/>
            <person name="Salamov A."/>
            <person name="Schmoll M."/>
            <person name="Seiboth B."/>
            <person name="Shapiro H."/>
            <person name="Sukno S."/>
            <person name="Tamayo-Ramos J.A."/>
            <person name="Tisch D."/>
            <person name="Wiest A."/>
            <person name="Wilkinson H.H."/>
            <person name="Zhang M."/>
            <person name="Coutinho P.M."/>
            <person name="Kenerley C.M."/>
            <person name="Monte E."/>
            <person name="Baker S.E."/>
            <person name="Grigoriev I.V."/>
        </authorList>
    </citation>
    <scope>NUCLEOTIDE SEQUENCE [LARGE SCALE GENOMIC DNA]</scope>
    <source>
        <strain evidence="3">ATCC 20476 / IMI 206040</strain>
    </source>
</reference>
<dbReference type="InterPro" id="IPR001810">
    <property type="entry name" value="F-box_dom"/>
</dbReference>
<proteinExistence type="predicted"/>
<dbReference type="AlphaFoldDB" id="G9P4U0"/>
<dbReference type="STRING" id="452589.G9P4U0"/>
<keyword evidence="3" id="KW-1185">Reference proteome</keyword>
<dbReference type="Pfam" id="PF12937">
    <property type="entry name" value="F-box-like"/>
    <property type="match status" value="1"/>
</dbReference>
<gene>
    <name evidence="2" type="ORF">TRIATDRAFT_31330</name>
</gene>
<dbReference type="HOGENOM" id="CLU_057724_0_0_1"/>
<dbReference type="OrthoDB" id="3766406at2759"/>
<evidence type="ECO:0000259" key="1">
    <source>
        <dbReference type="Pfam" id="PF12937"/>
    </source>
</evidence>
<dbReference type="InterPro" id="IPR036047">
    <property type="entry name" value="F-box-like_dom_sf"/>
</dbReference>
<evidence type="ECO:0000313" key="3">
    <source>
        <dbReference type="Proteomes" id="UP000005426"/>
    </source>
</evidence>
<sequence>MGQIISYITGFWAVPPLLNLPTEIILLIVSHLSSSPESLVALSLTCKALSSILDRDAVKLCEKSRRQLLLLLEKDLGSRFFYCSVCCQLHHFSQQWSPITADYLWMPKSCIDYYYNKNFRPTPALFGNRNYLYGRLVMNRHLHGSPKGLPLKSLQHPTLVASWGDGPLWLETPSPRIIGDELFLCITHTLAGEAATLRDAIDEGRHGICMHVATDPVDLWNTHRRDVYRMPELFEPEGSKAQRPPPFEECRDVPGSCTVCLTDYITTIERAKVREITQCQTCKSSVNQVSIEPPLDGWSITITAYHQLGRCRDPEDWKWVSFLESPLDRILSKSPAKRDMAVYPPGVIRRKWQTVESPIEGLKHHKKVWTEILGVLL</sequence>
<accession>G9P4U0</accession>